<dbReference type="GO" id="GO:0006631">
    <property type="term" value="P:fatty acid metabolic process"/>
    <property type="evidence" value="ECO:0007669"/>
    <property type="project" value="TreeGrafter"/>
</dbReference>
<comment type="catalytic activity">
    <reaction evidence="5">
        <text>octanoate + ATP + CoA = octanoyl-CoA + AMP + diphosphate</text>
        <dbReference type="Rhea" id="RHEA:33631"/>
        <dbReference type="ChEBI" id="CHEBI:25646"/>
        <dbReference type="ChEBI" id="CHEBI:30616"/>
        <dbReference type="ChEBI" id="CHEBI:33019"/>
        <dbReference type="ChEBI" id="CHEBI:57287"/>
        <dbReference type="ChEBI" id="CHEBI:57386"/>
        <dbReference type="ChEBI" id="CHEBI:456215"/>
    </reaction>
</comment>
<evidence type="ECO:0000313" key="8">
    <source>
        <dbReference type="EMBL" id="KAK9890742.1"/>
    </source>
</evidence>
<organism evidence="8 9">
    <name type="scientific">Henosepilachna vigintioctopunctata</name>
    <dbReference type="NCBI Taxonomy" id="420089"/>
    <lineage>
        <taxon>Eukaryota</taxon>
        <taxon>Metazoa</taxon>
        <taxon>Ecdysozoa</taxon>
        <taxon>Arthropoda</taxon>
        <taxon>Hexapoda</taxon>
        <taxon>Insecta</taxon>
        <taxon>Pterygota</taxon>
        <taxon>Neoptera</taxon>
        <taxon>Endopterygota</taxon>
        <taxon>Coleoptera</taxon>
        <taxon>Polyphaga</taxon>
        <taxon>Cucujiformia</taxon>
        <taxon>Coccinelloidea</taxon>
        <taxon>Coccinellidae</taxon>
        <taxon>Epilachninae</taxon>
        <taxon>Epilachnini</taxon>
        <taxon>Henosepilachna</taxon>
    </lineage>
</organism>
<comment type="caution">
    <text evidence="8">The sequence shown here is derived from an EMBL/GenBank/DDBJ whole genome shotgun (WGS) entry which is preliminary data.</text>
</comment>
<protein>
    <recommendedName>
        <fullName evidence="4">Medium-chain acyl-CoA ligase ACSF2, mitochondrial</fullName>
    </recommendedName>
</protein>
<sequence length="171" mass="19725">MLNLHRSIQTSLGRKFYSYFHQVGKYPLQYNTIGKILESSAKKFGEREAIVSCHQKKTLTYEESLRKSDQLAAGFLNLGLQRGDRVGVWIPNMIEWFLVKYACARAGLTLVALNPNYQIPELEYSINKVGIKCLICPDKIKRMHFHDMLSEMIPDLHKSQAKNIKSKEHLL</sequence>
<name>A0AAW1V4X9_9CUCU</name>
<evidence type="ECO:0000256" key="2">
    <source>
        <dbReference type="ARBA" id="ARBA00022598"/>
    </source>
</evidence>
<reference evidence="8 9" key="1">
    <citation type="submission" date="2023-03" db="EMBL/GenBank/DDBJ databases">
        <title>Genome insight into feeding habits of ladybird beetles.</title>
        <authorList>
            <person name="Li H.-S."/>
            <person name="Huang Y.-H."/>
            <person name="Pang H."/>
        </authorList>
    </citation>
    <scope>NUCLEOTIDE SEQUENCE [LARGE SCALE GENOMIC DNA]</scope>
    <source>
        <strain evidence="8">SYSU_2023b</strain>
        <tissue evidence="8">Whole body</tissue>
    </source>
</reference>
<evidence type="ECO:0000313" key="9">
    <source>
        <dbReference type="Proteomes" id="UP001431783"/>
    </source>
</evidence>
<feature type="domain" description="AMP-dependent synthetase/ligase" evidence="7">
    <location>
        <begin position="37"/>
        <end position="143"/>
    </location>
</feature>
<comment type="function">
    <text evidence="3">Acyl-CoA synthases catalyze the initial reaction in fatty acid metabolism, by forming a thioester with CoA. Has some preference toward medium-chain substrates. Plays a role in adipocyte differentiation.</text>
</comment>
<dbReference type="Gene3D" id="3.40.50.980">
    <property type="match status" value="1"/>
</dbReference>
<comment type="catalytic activity">
    <reaction evidence="6">
        <text>a medium-chain fatty acid + ATP + CoA = a medium-chain fatty acyl-CoA + AMP + diphosphate</text>
        <dbReference type="Rhea" id="RHEA:48340"/>
        <dbReference type="ChEBI" id="CHEBI:30616"/>
        <dbReference type="ChEBI" id="CHEBI:33019"/>
        <dbReference type="ChEBI" id="CHEBI:57287"/>
        <dbReference type="ChEBI" id="CHEBI:59558"/>
        <dbReference type="ChEBI" id="CHEBI:90546"/>
        <dbReference type="ChEBI" id="CHEBI:456215"/>
        <dbReference type="EC" id="6.2.1.2"/>
    </reaction>
</comment>
<dbReference type="EMBL" id="JARQZJ010000126">
    <property type="protein sequence ID" value="KAK9890742.1"/>
    <property type="molecule type" value="Genomic_DNA"/>
</dbReference>
<keyword evidence="9" id="KW-1185">Reference proteome</keyword>
<keyword evidence="2" id="KW-0436">Ligase</keyword>
<dbReference type="PANTHER" id="PTHR43201">
    <property type="entry name" value="ACYL-COA SYNTHETASE"/>
    <property type="match status" value="1"/>
</dbReference>
<dbReference type="PANTHER" id="PTHR43201:SF5">
    <property type="entry name" value="MEDIUM-CHAIN ACYL-COA LIGASE ACSF2, MITOCHONDRIAL"/>
    <property type="match status" value="1"/>
</dbReference>
<evidence type="ECO:0000256" key="5">
    <source>
        <dbReference type="ARBA" id="ARBA00047319"/>
    </source>
</evidence>
<gene>
    <name evidence="8" type="ORF">WA026_012090</name>
</gene>
<accession>A0AAW1V4X9</accession>
<evidence type="ECO:0000256" key="4">
    <source>
        <dbReference type="ARBA" id="ARBA00039638"/>
    </source>
</evidence>
<evidence type="ECO:0000256" key="6">
    <source>
        <dbReference type="ARBA" id="ARBA00048277"/>
    </source>
</evidence>
<dbReference type="GO" id="GO:0031956">
    <property type="term" value="F:medium-chain fatty acid-CoA ligase activity"/>
    <property type="evidence" value="ECO:0007669"/>
    <property type="project" value="UniProtKB-EC"/>
</dbReference>
<dbReference type="Proteomes" id="UP001431783">
    <property type="component" value="Unassembled WGS sequence"/>
</dbReference>
<dbReference type="AlphaFoldDB" id="A0AAW1V4X9"/>
<proteinExistence type="inferred from homology"/>
<dbReference type="Pfam" id="PF00501">
    <property type="entry name" value="AMP-binding"/>
    <property type="match status" value="1"/>
</dbReference>
<dbReference type="InterPro" id="IPR000873">
    <property type="entry name" value="AMP-dep_synth/lig_dom"/>
</dbReference>
<evidence type="ECO:0000256" key="3">
    <source>
        <dbReference type="ARBA" id="ARBA00037247"/>
    </source>
</evidence>
<evidence type="ECO:0000259" key="7">
    <source>
        <dbReference type="Pfam" id="PF00501"/>
    </source>
</evidence>
<dbReference type="SUPFAM" id="SSF56801">
    <property type="entry name" value="Acetyl-CoA synthetase-like"/>
    <property type="match status" value="1"/>
</dbReference>
<evidence type="ECO:0000256" key="1">
    <source>
        <dbReference type="ARBA" id="ARBA00006432"/>
    </source>
</evidence>
<comment type="similarity">
    <text evidence="1">Belongs to the ATP-dependent AMP-binding enzyme family.</text>
</comment>